<dbReference type="InterPro" id="IPR001128">
    <property type="entry name" value="Cyt_P450"/>
</dbReference>
<dbReference type="PRINTS" id="PR00463">
    <property type="entry name" value="EP450I"/>
</dbReference>
<dbReference type="eggNOG" id="COG2124">
    <property type="taxonomic scope" value="Bacteria"/>
</dbReference>
<dbReference type="Proteomes" id="UP000035009">
    <property type="component" value="Unassembled WGS sequence"/>
</dbReference>
<dbReference type="PANTHER" id="PTHR24305:SF166">
    <property type="entry name" value="CYTOCHROME P450 12A4, MITOCHONDRIAL-RELATED"/>
    <property type="match status" value="1"/>
</dbReference>
<dbReference type="GO" id="GO:0005506">
    <property type="term" value="F:iron ion binding"/>
    <property type="evidence" value="ECO:0007669"/>
    <property type="project" value="InterPro"/>
</dbReference>
<dbReference type="GO" id="GO:0004497">
    <property type="term" value="F:monooxygenase activity"/>
    <property type="evidence" value="ECO:0007669"/>
    <property type="project" value="UniProtKB-KW"/>
</dbReference>
<evidence type="ECO:0000313" key="6">
    <source>
        <dbReference type="Proteomes" id="UP000035009"/>
    </source>
</evidence>
<evidence type="ECO:0000256" key="4">
    <source>
        <dbReference type="RuleBase" id="RU000461"/>
    </source>
</evidence>
<sequence>MSITLNIILRAVFGAEGAEFDELRELMPRWIRFGATIFAIRPLQWDWGPLSPWRRHLAMRKHFDEILERLIRRAESDPEFDTRTDVLSLLLRARYDDGSAMTHEEIGDELVTLLAAGHETTATSLAWAFERLSRNPHVLQRLVAEIEGGGSSYLQATIHEVMRSRTVIDGTVRTVRADRMALGEWVIPHGMNVYVAASVAHNDPRNFPRPDEFMPERFLGRMPDTYAWVPFGGGNRRCIGASFANMEMAVILRTVLSEFRVLPTTERAERVVFRGLPFTPGRGGRVTVVR</sequence>
<dbReference type="PANTHER" id="PTHR24305">
    <property type="entry name" value="CYTOCHROME P450"/>
    <property type="match status" value="1"/>
</dbReference>
<comment type="caution">
    <text evidence="5">The sequence shown here is derived from an EMBL/GenBank/DDBJ whole genome shotgun (WGS) entry which is preliminary data.</text>
</comment>
<dbReference type="Gene3D" id="1.10.630.10">
    <property type="entry name" value="Cytochrome P450"/>
    <property type="match status" value="1"/>
</dbReference>
<keyword evidence="3 4" id="KW-0408">Iron</keyword>
<evidence type="ECO:0008006" key="7">
    <source>
        <dbReference type="Google" id="ProtNLM"/>
    </source>
</evidence>
<evidence type="ECO:0000313" key="5">
    <source>
        <dbReference type="EMBL" id="GAC78448.1"/>
    </source>
</evidence>
<keyword evidence="4" id="KW-0560">Oxidoreductase</keyword>
<name>M3VA18_GORML</name>
<keyword evidence="4" id="KW-0503">Monooxygenase</keyword>
<comment type="similarity">
    <text evidence="2 4">Belongs to the cytochrome P450 family.</text>
</comment>
<dbReference type="PROSITE" id="PS00086">
    <property type="entry name" value="CYTOCHROME_P450"/>
    <property type="match status" value="1"/>
</dbReference>
<proteinExistence type="inferred from homology"/>
<feature type="binding site" description="axial binding residue" evidence="3">
    <location>
        <position position="238"/>
    </location>
    <ligand>
        <name>heme</name>
        <dbReference type="ChEBI" id="CHEBI:30413"/>
    </ligand>
    <ligandPart>
        <name>Fe</name>
        <dbReference type="ChEBI" id="CHEBI:18248"/>
    </ligandPart>
</feature>
<accession>M3VA18</accession>
<dbReference type="Pfam" id="PF00067">
    <property type="entry name" value="p450"/>
    <property type="match status" value="1"/>
</dbReference>
<dbReference type="InterPro" id="IPR017972">
    <property type="entry name" value="Cyt_P450_CS"/>
</dbReference>
<dbReference type="GO" id="GO:0020037">
    <property type="term" value="F:heme binding"/>
    <property type="evidence" value="ECO:0007669"/>
    <property type="project" value="InterPro"/>
</dbReference>
<dbReference type="EMBL" id="BAOP01000003">
    <property type="protein sequence ID" value="GAC78448.1"/>
    <property type="molecule type" value="Genomic_DNA"/>
</dbReference>
<gene>
    <name evidence="5" type="ORF">GM1_003_01870</name>
</gene>
<organism evidence="5 6">
    <name type="scientific">Gordonia malaquae NBRC 108250</name>
    <dbReference type="NCBI Taxonomy" id="1223542"/>
    <lineage>
        <taxon>Bacteria</taxon>
        <taxon>Bacillati</taxon>
        <taxon>Actinomycetota</taxon>
        <taxon>Actinomycetes</taxon>
        <taxon>Mycobacteriales</taxon>
        <taxon>Gordoniaceae</taxon>
        <taxon>Gordonia</taxon>
    </lineage>
</organism>
<dbReference type="SUPFAM" id="SSF48264">
    <property type="entry name" value="Cytochrome P450"/>
    <property type="match status" value="1"/>
</dbReference>
<keyword evidence="3 4" id="KW-0479">Metal-binding</keyword>
<dbReference type="InterPro" id="IPR002401">
    <property type="entry name" value="Cyt_P450_E_grp-I"/>
</dbReference>
<evidence type="ECO:0000256" key="1">
    <source>
        <dbReference type="ARBA" id="ARBA00001971"/>
    </source>
</evidence>
<dbReference type="InterPro" id="IPR036396">
    <property type="entry name" value="Cyt_P450_sf"/>
</dbReference>
<dbReference type="AlphaFoldDB" id="M3VA18"/>
<dbReference type="InterPro" id="IPR050121">
    <property type="entry name" value="Cytochrome_P450_monoxygenase"/>
</dbReference>
<keyword evidence="3 4" id="KW-0349">Heme</keyword>
<comment type="cofactor">
    <cofactor evidence="1 3">
        <name>heme</name>
        <dbReference type="ChEBI" id="CHEBI:30413"/>
    </cofactor>
</comment>
<reference evidence="5 6" key="1">
    <citation type="submission" date="2013-02" db="EMBL/GenBank/DDBJ databases">
        <title>Whole genome shotgun sequence of Gordonia malaquae NBRC 108250.</title>
        <authorList>
            <person name="Yoshida I."/>
            <person name="Hosoyama A."/>
            <person name="Tsuchikane K."/>
            <person name="Ando Y."/>
            <person name="Baba S."/>
            <person name="Ohji S."/>
            <person name="Hamada M."/>
            <person name="Tamura T."/>
            <person name="Yamazoe A."/>
            <person name="Yamazaki S."/>
            <person name="Fujita N."/>
        </authorList>
    </citation>
    <scope>NUCLEOTIDE SEQUENCE [LARGE SCALE GENOMIC DNA]</scope>
    <source>
        <strain evidence="5 6">NBRC 108250</strain>
    </source>
</reference>
<dbReference type="PRINTS" id="PR00385">
    <property type="entry name" value="P450"/>
</dbReference>
<protein>
    <recommendedName>
        <fullName evidence="7">Cytochrome P450</fullName>
    </recommendedName>
</protein>
<evidence type="ECO:0000256" key="3">
    <source>
        <dbReference type="PIRSR" id="PIRSR602401-1"/>
    </source>
</evidence>
<dbReference type="GO" id="GO:0016705">
    <property type="term" value="F:oxidoreductase activity, acting on paired donors, with incorporation or reduction of molecular oxygen"/>
    <property type="evidence" value="ECO:0007669"/>
    <property type="project" value="InterPro"/>
</dbReference>
<evidence type="ECO:0000256" key="2">
    <source>
        <dbReference type="ARBA" id="ARBA00010617"/>
    </source>
</evidence>
<keyword evidence="6" id="KW-1185">Reference proteome</keyword>